<dbReference type="EMBL" id="MCFE01000021">
    <property type="protein sequence ID" value="ORY05887.1"/>
    <property type="molecule type" value="Genomic_DNA"/>
</dbReference>
<dbReference type="GO" id="GO:0031146">
    <property type="term" value="P:SCF-dependent proteasomal ubiquitin-dependent protein catabolic process"/>
    <property type="evidence" value="ECO:0007669"/>
    <property type="project" value="TreeGrafter"/>
</dbReference>
<proteinExistence type="predicted"/>
<accession>A0A1Y1Z7B2</accession>
<evidence type="ECO:0000256" key="1">
    <source>
        <dbReference type="SAM" id="MobiDB-lite"/>
    </source>
</evidence>
<keyword evidence="3" id="KW-1185">Reference proteome</keyword>
<dbReference type="InParanoid" id="A0A1Y1Z7B2"/>
<dbReference type="OrthoDB" id="550575at2759"/>
<comment type="caution">
    <text evidence="2">The sequence shown here is derived from an EMBL/GenBank/DDBJ whole genome shotgun (WGS) entry which is preliminary data.</text>
</comment>
<reference evidence="2 3" key="1">
    <citation type="submission" date="2016-07" db="EMBL/GenBank/DDBJ databases">
        <title>Pervasive Adenine N6-methylation of Active Genes in Fungi.</title>
        <authorList>
            <consortium name="DOE Joint Genome Institute"/>
            <person name="Mondo S.J."/>
            <person name="Dannebaum R.O."/>
            <person name="Kuo R.C."/>
            <person name="Labutti K."/>
            <person name="Haridas S."/>
            <person name="Kuo A."/>
            <person name="Salamov A."/>
            <person name="Ahrendt S.R."/>
            <person name="Lipzen A."/>
            <person name="Sullivan W."/>
            <person name="Andreopoulos W.B."/>
            <person name="Clum A."/>
            <person name="Lindquist E."/>
            <person name="Daum C."/>
            <person name="Ramamoorthy G.K."/>
            <person name="Gryganskyi A."/>
            <person name="Culley D."/>
            <person name="Magnuson J.K."/>
            <person name="James T.Y."/>
            <person name="O'Malley M.A."/>
            <person name="Stajich J.E."/>
            <person name="Spatafora J.W."/>
            <person name="Visel A."/>
            <person name="Grigoriev I.V."/>
        </authorList>
    </citation>
    <scope>NUCLEOTIDE SEQUENCE [LARGE SCALE GENOMIC DNA]</scope>
    <source>
        <strain evidence="2 3">CBS 931.73</strain>
    </source>
</reference>
<name>A0A1Y1Z7B2_9FUNG</name>
<dbReference type="AlphaFoldDB" id="A0A1Y1Z7B2"/>
<dbReference type="InterPro" id="IPR032675">
    <property type="entry name" value="LRR_dom_sf"/>
</dbReference>
<dbReference type="InterPro" id="IPR006553">
    <property type="entry name" value="Leu-rich_rpt_Cys-con_subtyp"/>
</dbReference>
<feature type="compositionally biased region" description="Acidic residues" evidence="1">
    <location>
        <begin position="179"/>
        <end position="207"/>
    </location>
</feature>
<evidence type="ECO:0000313" key="3">
    <source>
        <dbReference type="Proteomes" id="UP000193498"/>
    </source>
</evidence>
<dbReference type="PANTHER" id="PTHR13318">
    <property type="entry name" value="PARTNER OF PAIRED, ISOFORM B-RELATED"/>
    <property type="match status" value="1"/>
</dbReference>
<protein>
    <submittedName>
        <fullName evidence="2">RNI-like protein</fullName>
    </submittedName>
</protein>
<dbReference type="GO" id="GO:0019005">
    <property type="term" value="C:SCF ubiquitin ligase complex"/>
    <property type="evidence" value="ECO:0007669"/>
    <property type="project" value="TreeGrafter"/>
</dbReference>
<organism evidence="2 3">
    <name type="scientific">Basidiobolus meristosporus CBS 931.73</name>
    <dbReference type="NCBI Taxonomy" id="1314790"/>
    <lineage>
        <taxon>Eukaryota</taxon>
        <taxon>Fungi</taxon>
        <taxon>Fungi incertae sedis</taxon>
        <taxon>Zoopagomycota</taxon>
        <taxon>Entomophthoromycotina</taxon>
        <taxon>Basidiobolomycetes</taxon>
        <taxon>Basidiobolales</taxon>
        <taxon>Basidiobolaceae</taxon>
        <taxon>Basidiobolus</taxon>
    </lineage>
</organism>
<dbReference type="Proteomes" id="UP000193498">
    <property type="component" value="Unassembled WGS sequence"/>
</dbReference>
<dbReference type="Gene3D" id="3.80.10.10">
    <property type="entry name" value="Ribonuclease Inhibitor"/>
    <property type="match status" value="1"/>
</dbReference>
<feature type="region of interest" description="Disordered" evidence="1">
    <location>
        <begin position="179"/>
        <end position="208"/>
    </location>
</feature>
<dbReference type="SMART" id="SM00367">
    <property type="entry name" value="LRR_CC"/>
    <property type="match status" value="4"/>
</dbReference>
<gene>
    <name evidence="2" type="ORF">K493DRAFT_333383</name>
</gene>
<sequence>MASAAWTTYASANSGAYVKIETQDALAKFAQDVQENEAFAQGLKGVDLSPLFLSVPTPEKEITEEDADVHVCGEDKPCLLTDAQFNAVVQKCSNLEVLCVGAGPNIIDAGTLLNLSDPLSSFRTYNGPSCLSEEALKGVSTLTKLQVLNLYGCDNLTHEIVAEIGRNCSDLKELCIDGEDEEDEDDYEDIEEGEEEAEAEAEAEEAEESRVWSVEDWKAFQNLETLSADTVDLELIADLPNLTRVQVAPFAESEVLAKFIDGHADKLRYLNVCEEYEYKDPENSEDESITHQKLPANIFKCQNLESFSFNVYDVTEVRAPGFLEKVISSFPQLKHLELAHSVDVAVNANLVATKLPQLESLIWDSEDITDEAVEAIVKGCTKLRNIHLPFATEVTDAGVISIAQNLKGLEQITVDTIKVAGFKALKENCPAIYELNVVDCNELTIDDIADIKEKLPKLESICIAGEISEEMLSSLSATVPEIQIHFGSIGDDEEDEE</sequence>
<dbReference type="SUPFAM" id="SSF52047">
    <property type="entry name" value="RNI-like"/>
    <property type="match status" value="1"/>
</dbReference>
<evidence type="ECO:0000313" key="2">
    <source>
        <dbReference type="EMBL" id="ORY05887.1"/>
    </source>
</evidence>